<dbReference type="EMBL" id="ASSJ01000027">
    <property type="protein sequence ID" value="ERN42289.1"/>
    <property type="molecule type" value="Genomic_DNA"/>
</dbReference>
<reference evidence="12 13" key="1">
    <citation type="submission" date="2013-05" db="EMBL/GenBank/DDBJ databases">
        <title>Draft genome sequence of Rubidibacter lacunae KORDI 51-2.</title>
        <authorList>
            <person name="Choi D.H."/>
            <person name="Noh J.H."/>
            <person name="Kwon K.-K."/>
            <person name="Lee J.-H."/>
            <person name="Ryu J.-Y."/>
        </authorList>
    </citation>
    <scope>NUCLEOTIDE SEQUENCE [LARGE SCALE GENOMIC DNA]</scope>
    <source>
        <strain evidence="12 13">KORDI 51-2</strain>
    </source>
</reference>
<dbReference type="InterPro" id="IPR013518">
    <property type="entry name" value="K_chnl_inward-rec_Kir_cyto"/>
</dbReference>
<name>U5DNV7_9CHRO</name>
<evidence type="ECO:0000259" key="11">
    <source>
        <dbReference type="Pfam" id="PF17655"/>
    </source>
</evidence>
<comment type="caution">
    <text evidence="12">The sequence shown here is derived from an EMBL/GenBank/DDBJ whole genome shotgun (WGS) entry which is preliminary data.</text>
</comment>
<dbReference type="Gene3D" id="2.60.40.1400">
    <property type="entry name" value="G protein-activated inward rectifier potassium channel 1"/>
    <property type="match status" value="1"/>
</dbReference>
<dbReference type="GO" id="GO:0034702">
    <property type="term" value="C:monoatomic ion channel complex"/>
    <property type="evidence" value="ECO:0007669"/>
    <property type="project" value="UniProtKB-KW"/>
</dbReference>
<keyword evidence="7" id="KW-1133">Transmembrane helix</keyword>
<evidence type="ECO:0000313" key="12">
    <source>
        <dbReference type="EMBL" id="ERN42289.1"/>
    </source>
</evidence>
<keyword evidence="6" id="KW-0630">Potassium</keyword>
<dbReference type="Proteomes" id="UP000016960">
    <property type="component" value="Unassembled WGS sequence"/>
</dbReference>
<evidence type="ECO:0000256" key="1">
    <source>
        <dbReference type="ARBA" id="ARBA00004141"/>
    </source>
</evidence>
<dbReference type="AlphaFoldDB" id="U5DNV7"/>
<evidence type="ECO:0000256" key="3">
    <source>
        <dbReference type="ARBA" id="ARBA00022538"/>
    </source>
</evidence>
<comment type="subcellular location">
    <subcellularLocation>
        <location evidence="1">Membrane</location>
        <topology evidence="1">Multi-pass membrane protein</topology>
    </subcellularLocation>
</comment>
<evidence type="ECO:0000256" key="5">
    <source>
        <dbReference type="ARBA" id="ARBA00022882"/>
    </source>
</evidence>
<dbReference type="eggNOG" id="COG0395">
    <property type="taxonomic scope" value="Bacteria"/>
</dbReference>
<evidence type="ECO:0000256" key="2">
    <source>
        <dbReference type="ARBA" id="ARBA00022448"/>
    </source>
</evidence>
<sequence length="125" mass="14391">SISVGRMSLRDEISREGQFMRRFHELSVLRRSTPSFTLTWTTMHAIDPASPLWGWTPEALDKANALLVVSLSGLDETVSLPIHARHSYTPGEILWHHQFVDLFYETTNGDRFINFSHFHDVKPLD</sequence>
<protein>
    <submittedName>
        <fullName evidence="12">Inward rectifier potassium channel</fullName>
    </submittedName>
</protein>
<evidence type="ECO:0000256" key="8">
    <source>
        <dbReference type="ARBA" id="ARBA00023065"/>
    </source>
</evidence>
<accession>U5DNV7</accession>
<keyword evidence="4" id="KW-0812">Transmembrane</keyword>
<dbReference type="InterPro" id="IPR041647">
    <property type="entry name" value="IRK_C"/>
</dbReference>
<evidence type="ECO:0000256" key="7">
    <source>
        <dbReference type="ARBA" id="ARBA00022989"/>
    </source>
</evidence>
<keyword evidence="5" id="KW-0851">Voltage-gated channel</keyword>
<dbReference type="InterPro" id="IPR016449">
    <property type="entry name" value="K_chnl_inward-rec_Kir"/>
</dbReference>
<evidence type="ECO:0000313" key="13">
    <source>
        <dbReference type="Proteomes" id="UP000016960"/>
    </source>
</evidence>
<dbReference type="GO" id="GO:0005242">
    <property type="term" value="F:inward rectifier potassium channel activity"/>
    <property type="evidence" value="ECO:0007669"/>
    <property type="project" value="InterPro"/>
</dbReference>
<dbReference type="InParanoid" id="U5DNV7"/>
<evidence type="ECO:0000256" key="6">
    <source>
        <dbReference type="ARBA" id="ARBA00022958"/>
    </source>
</evidence>
<keyword evidence="8" id="KW-0406">Ion transport</keyword>
<dbReference type="STRING" id="582515.KR51_00010160"/>
<dbReference type="PRINTS" id="PR01320">
    <property type="entry name" value="KIRCHANNEL"/>
</dbReference>
<dbReference type="InterPro" id="IPR014756">
    <property type="entry name" value="Ig_E-set"/>
</dbReference>
<keyword evidence="2" id="KW-0813">Transport</keyword>
<proteinExistence type="predicted"/>
<organism evidence="12 13">
    <name type="scientific">Rubidibacter lacunae KORDI 51-2</name>
    <dbReference type="NCBI Taxonomy" id="582515"/>
    <lineage>
        <taxon>Bacteria</taxon>
        <taxon>Bacillati</taxon>
        <taxon>Cyanobacteriota</taxon>
        <taxon>Cyanophyceae</taxon>
        <taxon>Oscillatoriophycideae</taxon>
        <taxon>Chroococcales</taxon>
        <taxon>Aphanothecaceae</taxon>
        <taxon>Rubidibacter</taxon>
    </lineage>
</organism>
<evidence type="ECO:0000256" key="4">
    <source>
        <dbReference type="ARBA" id="ARBA00022692"/>
    </source>
</evidence>
<dbReference type="SUPFAM" id="SSF81296">
    <property type="entry name" value="E set domains"/>
    <property type="match status" value="1"/>
</dbReference>
<keyword evidence="9" id="KW-0472">Membrane</keyword>
<keyword evidence="10 12" id="KW-0407">Ion channel</keyword>
<keyword evidence="3" id="KW-0633">Potassium transport</keyword>
<dbReference type="Pfam" id="PF17655">
    <property type="entry name" value="IRK_C"/>
    <property type="match status" value="1"/>
</dbReference>
<evidence type="ECO:0000256" key="10">
    <source>
        <dbReference type="ARBA" id="ARBA00023303"/>
    </source>
</evidence>
<dbReference type="GO" id="GO:0034765">
    <property type="term" value="P:regulation of monoatomic ion transmembrane transport"/>
    <property type="evidence" value="ECO:0007669"/>
    <property type="project" value="TreeGrafter"/>
</dbReference>
<dbReference type="GO" id="GO:1990573">
    <property type="term" value="P:potassium ion import across plasma membrane"/>
    <property type="evidence" value="ECO:0007669"/>
    <property type="project" value="TreeGrafter"/>
</dbReference>
<dbReference type="PANTHER" id="PTHR11767">
    <property type="entry name" value="INWARD RECTIFIER POTASSIUM CHANNEL"/>
    <property type="match status" value="1"/>
</dbReference>
<feature type="domain" description="Inward rectifier potassium channel C-terminal" evidence="11">
    <location>
        <begin position="9"/>
        <end position="122"/>
    </location>
</feature>
<keyword evidence="13" id="KW-1185">Reference proteome</keyword>
<gene>
    <name evidence="12" type="ORF">KR51_00010160</name>
</gene>
<feature type="non-terminal residue" evidence="12">
    <location>
        <position position="1"/>
    </location>
</feature>
<dbReference type="PANTHER" id="PTHR11767:SF102">
    <property type="entry name" value="INWARDLY RECTIFYING POTASSIUM CHANNEL 1, ISOFORM F"/>
    <property type="match status" value="1"/>
</dbReference>
<evidence type="ECO:0000256" key="9">
    <source>
        <dbReference type="ARBA" id="ARBA00023136"/>
    </source>
</evidence>
<dbReference type="GO" id="GO:0005886">
    <property type="term" value="C:plasma membrane"/>
    <property type="evidence" value="ECO:0007669"/>
    <property type="project" value="TreeGrafter"/>
</dbReference>